<proteinExistence type="predicted"/>
<keyword evidence="1" id="KW-0547">Nucleotide-binding</keyword>
<name>A0A4Q2L0Y1_9MICO</name>
<dbReference type="EMBL" id="SDPN01000010">
    <property type="protein sequence ID" value="RXZ71695.1"/>
    <property type="molecule type" value="Genomic_DNA"/>
</dbReference>
<dbReference type="GO" id="GO:0000166">
    <property type="term" value="F:nucleotide binding"/>
    <property type="evidence" value="ECO:0007669"/>
    <property type="project" value="UniProtKB-KW"/>
</dbReference>
<dbReference type="AlphaFoldDB" id="A0A4Q2L0Y1"/>
<keyword evidence="5" id="KW-1185">Reference proteome</keyword>
<dbReference type="PANTHER" id="PTHR43603">
    <property type="entry name" value="COBW DOMAIN-CONTAINING PROTEIN DDB_G0274527"/>
    <property type="match status" value="1"/>
</dbReference>
<reference evidence="4 5" key="1">
    <citation type="submission" date="2019-01" db="EMBL/GenBank/DDBJ databases">
        <title>Agromyces.</title>
        <authorList>
            <person name="Li J."/>
        </authorList>
    </citation>
    <scope>NUCLEOTIDE SEQUENCE [LARGE SCALE GENOMIC DNA]</scope>
    <source>
        <strain evidence="4 5">DSM 15934</strain>
    </source>
</reference>
<dbReference type="InterPro" id="IPR011629">
    <property type="entry name" value="CobW-like_C"/>
</dbReference>
<evidence type="ECO:0000313" key="5">
    <source>
        <dbReference type="Proteomes" id="UP000293865"/>
    </source>
</evidence>
<dbReference type="InterPro" id="IPR051927">
    <property type="entry name" value="Zn_Chap_cDPG_Synth"/>
</dbReference>
<evidence type="ECO:0000256" key="1">
    <source>
        <dbReference type="ARBA" id="ARBA00022741"/>
    </source>
</evidence>
<protein>
    <submittedName>
        <fullName evidence="4">Cobalamin biosynthesis protein CobW</fullName>
    </submittedName>
</protein>
<gene>
    <name evidence="4" type="ORF">ESP51_07300</name>
</gene>
<organism evidence="4 5">
    <name type="scientific">Agromyces albus</name>
    <dbReference type="NCBI Taxonomy" id="205332"/>
    <lineage>
        <taxon>Bacteria</taxon>
        <taxon>Bacillati</taxon>
        <taxon>Actinomycetota</taxon>
        <taxon>Actinomycetes</taxon>
        <taxon>Micrococcales</taxon>
        <taxon>Microbacteriaceae</taxon>
        <taxon>Agromyces</taxon>
    </lineage>
</organism>
<dbReference type="OrthoDB" id="9808822at2"/>
<evidence type="ECO:0000313" key="4">
    <source>
        <dbReference type="EMBL" id="RXZ71695.1"/>
    </source>
</evidence>
<comment type="caution">
    <text evidence="4">The sequence shown here is derived from an EMBL/GenBank/DDBJ whole genome shotgun (WGS) entry which is preliminary data.</text>
</comment>
<accession>A0A4Q2L0Y1</accession>
<dbReference type="Proteomes" id="UP000293865">
    <property type="component" value="Unassembled WGS sequence"/>
</dbReference>
<evidence type="ECO:0000256" key="2">
    <source>
        <dbReference type="ARBA" id="ARBA00023186"/>
    </source>
</evidence>
<keyword evidence="2" id="KW-0143">Chaperone</keyword>
<dbReference type="PANTHER" id="PTHR43603:SF1">
    <property type="entry name" value="ZINC-REGULATED GTPASE METALLOPROTEIN ACTIVATOR 1"/>
    <property type="match status" value="1"/>
</dbReference>
<dbReference type="SUPFAM" id="SSF90002">
    <property type="entry name" value="Hypothetical protein YjiA, C-terminal domain"/>
    <property type="match status" value="1"/>
</dbReference>
<dbReference type="Pfam" id="PF07683">
    <property type="entry name" value="CobW_C"/>
    <property type="match status" value="1"/>
</dbReference>
<dbReference type="Gene3D" id="3.30.1220.10">
    <property type="entry name" value="CobW-like, C-terminal domain"/>
    <property type="match status" value="1"/>
</dbReference>
<dbReference type="SMART" id="SM00833">
    <property type="entry name" value="CobW_C"/>
    <property type="match status" value="1"/>
</dbReference>
<sequence>MQHDPPNRGAGPVLGVTLVSGLRSADRSRFAALATGTAATQQVHPSSAGHQDFPLELADHLLELAARGHAGRVVVDLDPRVDCLEAGLVLRHLFAAEASDGVRVQLRELVTTARVADIRRWLFREGPDHTQQGDYDTSERLAAQLESASTIILADLTDAPSVAAREVIALLNRLNPTARILPPSEAEHPAARSVPSGDRLEALGRDMGWMLELEGRAGLPSTIAGIGAFVFRDPRPFHPTRLGQVVEHFLDPEDAGLIVRSRGLVRLASRPGRVGSWSTAGRVLSLDPTAMLSWDADSPQGQELVFFGRELQAEYLSNVLGAALLADDELLAGPMEWARYRDPFPAWELEHDH</sequence>
<feature type="domain" description="CobW C-terminal" evidence="3">
    <location>
        <begin position="226"/>
        <end position="324"/>
    </location>
</feature>
<evidence type="ECO:0000259" key="3">
    <source>
        <dbReference type="SMART" id="SM00833"/>
    </source>
</evidence>
<dbReference type="InterPro" id="IPR036627">
    <property type="entry name" value="CobW-likC_sf"/>
</dbReference>